<feature type="transmembrane region" description="Helical" evidence="3">
    <location>
        <begin position="33"/>
        <end position="55"/>
    </location>
</feature>
<dbReference type="InterPro" id="IPR002123">
    <property type="entry name" value="Plipid/glycerol_acylTrfase"/>
</dbReference>
<evidence type="ECO:0000313" key="5">
    <source>
        <dbReference type="EMBL" id="CBZ23800.1"/>
    </source>
</evidence>
<dbReference type="Proteomes" id="UP000007259">
    <property type="component" value="Chromosome 8"/>
</dbReference>
<accession>E9ALJ6</accession>
<dbReference type="SUPFAM" id="SSF69593">
    <property type="entry name" value="Glycerol-3-phosphate (1)-acyltransferase"/>
    <property type="match status" value="1"/>
</dbReference>
<keyword evidence="3" id="KW-0812">Transmembrane</keyword>
<evidence type="ECO:0000256" key="3">
    <source>
        <dbReference type="SAM" id="Phobius"/>
    </source>
</evidence>
<sequence>MRLLSWFIFAALYGGFLYLLRERKVPLIVMRVWYTLHLVLCVIVSWLCGVVLSLLTKVHLLDTATSQSLVRCVCVTTFGCWLRFNSLHICVEYLPGSLSFSSITEQHNMCLCHSSFFDTIHFLWCVPHRYIYKVKTFSKASLRKLPLFGTVIAMCGHFPVYFSSPEADSFSVYKDKQAAVAVNVEDFLSKGGSLSFFPEGMLNRTPEVLKDFRLGSFKTILAHKIPLYYCVTYGNHEVWPPSLKTLPGFPADVYTYVGKYDYNPDEENAHSLSTGLREEMQKHLDKMVALREKRGPKTWWTQSAAKARA</sequence>
<dbReference type="CDD" id="cd07989">
    <property type="entry name" value="LPLAT_AGPAT-like"/>
    <property type="match status" value="1"/>
</dbReference>
<dbReference type="OMA" id="CATTFGY"/>
<dbReference type="EMBL" id="FR799561">
    <property type="protein sequence ID" value="CBZ23800.1"/>
    <property type="molecule type" value="Genomic_DNA"/>
</dbReference>
<dbReference type="Pfam" id="PF01553">
    <property type="entry name" value="Acyltransferase"/>
    <property type="match status" value="1"/>
</dbReference>
<gene>
    <name evidence="5" type="ORF">LMXM_08_29_2280</name>
</gene>
<evidence type="ECO:0000256" key="2">
    <source>
        <dbReference type="ARBA" id="ARBA00023315"/>
    </source>
</evidence>
<dbReference type="GeneID" id="13447077"/>
<name>E9ALJ6_LEIMU</name>
<dbReference type="KEGG" id="lmi:LMXM_08_29_2280"/>
<dbReference type="SMART" id="SM00563">
    <property type="entry name" value="PlsC"/>
    <property type="match status" value="1"/>
</dbReference>
<evidence type="ECO:0000313" key="6">
    <source>
        <dbReference type="Proteomes" id="UP000007259"/>
    </source>
</evidence>
<dbReference type="RefSeq" id="XP_003872330.1">
    <property type="nucleotide sequence ID" value="XM_003872281.1"/>
</dbReference>
<keyword evidence="2" id="KW-0012">Acyltransferase</keyword>
<dbReference type="OrthoDB" id="431951at2759"/>
<keyword evidence="6" id="KW-1185">Reference proteome</keyword>
<keyword evidence="3" id="KW-1133">Transmembrane helix</keyword>
<feature type="domain" description="Phospholipid/glycerol acyltransferase" evidence="4">
    <location>
        <begin position="109"/>
        <end position="235"/>
    </location>
</feature>
<protein>
    <recommendedName>
        <fullName evidence="4">Phospholipid/glycerol acyltransferase domain-containing protein</fullName>
    </recommendedName>
</protein>
<feature type="transmembrane region" description="Helical" evidence="3">
    <location>
        <begin position="6"/>
        <end position="21"/>
    </location>
</feature>
<keyword evidence="3" id="KW-0472">Membrane</keyword>
<dbReference type="GO" id="GO:0006654">
    <property type="term" value="P:phosphatidic acid biosynthetic process"/>
    <property type="evidence" value="ECO:0007669"/>
    <property type="project" value="TreeGrafter"/>
</dbReference>
<evidence type="ECO:0000259" key="4">
    <source>
        <dbReference type="SMART" id="SM00563"/>
    </source>
</evidence>
<dbReference type="PhylomeDB" id="E9ALJ6"/>
<proteinExistence type="predicted"/>
<reference evidence="5 6" key="1">
    <citation type="journal article" date="2011" name="Genome Res.">
        <title>Chromosome and gene copy number variation allow major structural change between species and strains of Leishmania.</title>
        <authorList>
            <person name="Rogers M.B."/>
            <person name="Hilley J.D."/>
            <person name="Dickens N.J."/>
            <person name="Wilkes J."/>
            <person name="Bates P.A."/>
            <person name="Depledge D.P."/>
            <person name="Harris D."/>
            <person name="Her Y."/>
            <person name="Herzyk P."/>
            <person name="Imamura H."/>
            <person name="Otto T.D."/>
            <person name="Sanders M."/>
            <person name="Seeger K."/>
            <person name="Dujardin J.C."/>
            <person name="Berriman M."/>
            <person name="Smith D.F."/>
            <person name="Hertz-Fowler C."/>
            <person name="Mottram J.C."/>
        </authorList>
    </citation>
    <scope>NUCLEOTIDE SEQUENCE [LARGE SCALE GENOMIC DNA]</scope>
    <source>
        <strain evidence="5 6">MHOM/GT/2001/U1103</strain>
    </source>
</reference>
<dbReference type="GO" id="GO:0003841">
    <property type="term" value="F:1-acylglycerol-3-phosphate O-acyltransferase activity"/>
    <property type="evidence" value="ECO:0007669"/>
    <property type="project" value="TreeGrafter"/>
</dbReference>
<dbReference type="PANTHER" id="PTHR10434:SF48">
    <property type="entry name" value="PUTATIVE-RELATED"/>
    <property type="match status" value="1"/>
</dbReference>
<keyword evidence="1" id="KW-0808">Transferase</keyword>
<dbReference type="PANTHER" id="PTHR10434">
    <property type="entry name" value="1-ACYL-SN-GLYCEROL-3-PHOSPHATE ACYLTRANSFERASE"/>
    <property type="match status" value="1"/>
</dbReference>
<organism evidence="5 6">
    <name type="scientific">Leishmania mexicana (strain MHOM/GT/2001/U1103)</name>
    <dbReference type="NCBI Taxonomy" id="929439"/>
    <lineage>
        <taxon>Eukaryota</taxon>
        <taxon>Discoba</taxon>
        <taxon>Euglenozoa</taxon>
        <taxon>Kinetoplastea</taxon>
        <taxon>Metakinetoplastina</taxon>
        <taxon>Trypanosomatida</taxon>
        <taxon>Trypanosomatidae</taxon>
        <taxon>Leishmaniinae</taxon>
        <taxon>Leishmania</taxon>
    </lineage>
</organism>
<dbReference type="GO" id="GO:0005783">
    <property type="term" value="C:endoplasmic reticulum"/>
    <property type="evidence" value="ECO:0007669"/>
    <property type="project" value="TreeGrafter"/>
</dbReference>
<dbReference type="AlphaFoldDB" id="E9ALJ6"/>
<evidence type="ECO:0000256" key="1">
    <source>
        <dbReference type="ARBA" id="ARBA00022679"/>
    </source>
</evidence>
<dbReference type="VEuPathDB" id="TriTrypDB:LmxM.08_29.2280"/>